<proteinExistence type="predicted"/>
<evidence type="ECO:0000256" key="1">
    <source>
        <dbReference type="SAM" id="Phobius"/>
    </source>
</evidence>
<feature type="transmembrane region" description="Helical" evidence="1">
    <location>
        <begin position="12"/>
        <end position="35"/>
    </location>
</feature>
<name>A0A077F3B0_9PSED</name>
<protein>
    <submittedName>
        <fullName evidence="2">Major facilitator superfamily permease</fullName>
    </submittedName>
</protein>
<sequence length="148" mass="16201">MSKSNTSDRRRGFAAAPAIWQLTQVFWVGGLWMLHFGLLPALGQIGLAPLLIEDIGSLMASLLVAFAAFCAGVQALVLMQAQGLASLWRDMRGQLLSMAMLACVVYFALRVGMPGELRWQLFCYLVLGLTGLLLVMQPVPGRARRARH</sequence>
<dbReference type="KEGG" id="palk:PSAKL28_07230"/>
<evidence type="ECO:0000313" key="2">
    <source>
        <dbReference type="EMBL" id="AIL59957.1"/>
    </source>
</evidence>
<feature type="transmembrane region" description="Helical" evidence="1">
    <location>
        <begin position="55"/>
        <end position="81"/>
    </location>
</feature>
<dbReference type="RefSeq" id="WP_174446935.1">
    <property type="nucleotide sequence ID" value="NZ_CP009048.1"/>
</dbReference>
<keyword evidence="1" id="KW-0472">Membrane</keyword>
<feature type="transmembrane region" description="Helical" evidence="1">
    <location>
        <begin position="119"/>
        <end position="139"/>
    </location>
</feature>
<evidence type="ECO:0000313" key="3">
    <source>
        <dbReference type="Proteomes" id="UP000028931"/>
    </source>
</evidence>
<reference evidence="2 3" key="1">
    <citation type="submission" date="2014-07" db="EMBL/GenBank/DDBJ databases">
        <authorList>
            <person name="Lee K."/>
            <person name="Lim J.Y."/>
            <person name="Hwang I."/>
        </authorList>
    </citation>
    <scope>NUCLEOTIDE SEQUENCE [LARGE SCALE GENOMIC DNA]</scope>
    <source>
        <strain evidence="2 3">KL28</strain>
    </source>
</reference>
<feature type="transmembrane region" description="Helical" evidence="1">
    <location>
        <begin position="93"/>
        <end position="113"/>
    </location>
</feature>
<dbReference type="AlphaFoldDB" id="A0A077F3B0"/>
<gene>
    <name evidence="2" type="ORF">PSAKL28_07230</name>
</gene>
<dbReference type="HOGENOM" id="CLU_1968681_0_0_6"/>
<dbReference type="Proteomes" id="UP000028931">
    <property type="component" value="Chromosome"/>
</dbReference>
<keyword evidence="1" id="KW-0812">Transmembrane</keyword>
<dbReference type="EMBL" id="CP009048">
    <property type="protein sequence ID" value="AIL59957.1"/>
    <property type="molecule type" value="Genomic_DNA"/>
</dbReference>
<accession>A0A077F3B0</accession>
<organism evidence="2 3">
    <name type="scientific">Pseudomonas alkylphenolica</name>
    <dbReference type="NCBI Taxonomy" id="237609"/>
    <lineage>
        <taxon>Bacteria</taxon>
        <taxon>Pseudomonadati</taxon>
        <taxon>Pseudomonadota</taxon>
        <taxon>Gammaproteobacteria</taxon>
        <taxon>Pseudomonadales</taxon>
        <taxon>Pseudomonadaceae</taxon>
        <taxon>Pseudomonas</taxon>
    </lineage>
</organism>
<keyword evidence="1" id="KW-1133">Transmembrane helix</keyword>